<dbReference type="GO" id="GO:0005886">
    <property type="term" value="C:plasma membrane"/>
    <property type="evidence" value="ECO:0007669"/>
    <property type="project" value="UniProtKB-SubCell"/>
</dbReference>
<evidence type="ECO:0000256" key="6">
    <source>
        <dbReference type="ARBA" id="ARBA00022549"/>
    </source>
</evidence>
<evidence type="ECO:0000313" key="17">
    <source>
        <dbReference type="Proteomes" id="UP000475385"/>
    </source>
</evidence>
<accession>A0A6M1LMS4</accession>
<evidence type="ECO:0000256" key="7">
    <source>
        <dbReference type="ARBA" id="ARBA00022692"/>
    </source>
</evidence>
<reference evidence="16 17" key="2">
    <citation type="submission" date="2020-03" db="EMBL/GenBank/DDBJ databases">
        <title>Roseomonas stagni sp. nov., isolated from pond water in Japan.</title>
        <authorList>
            <person name="Furuhata K."/>
            <person name="Miyamoto H."/>
            <person name="Goto K."/>
        </authorList>
    </citation>
    <scope>NUCLEOTIDE SEQUENCE [LARGE SCALE GENOMIC DNA]</scope>
    <source>
        <strain evidence="16 17">PeD5</strain>
    </source>
</reference>
<keyword evidence="5" id="KW-0148">Chlorophyll</keyword>
<proteinExistence type="inferred from homology"/>
<evidence type="ECO:0000256" key="14">
    <source>
        <dbReference type="ARBA" id="ARBA00023243"/>
    </source>
</evidence>
<keyword evidence="8" id="KW-0479">Metal-binding</keyword>
<evidence type="ECO:0000256" key="9">
    <source>
        <dbReference type="ARBA" id="ARBA00022842"/>
    </source>
</evidence>
<evidence type="ECO:0000256" key="2">
    <source>
        <dbReference type="ARBA" id="ARBA00004249"/>
    </source>
</evidence>
<keyword evidence="10" id="KW-0076">Bacteriochlorophyll</keyword>
<evidence type="ECO:0000256" key="4">
    <source>
        <dbReference type="ARBA" id="ARBA00022475"/>
    </source>
</evidence>
<evidence type="ECO:0000256" key="5">
    <source>
        <dbReference type="ARBA" id="ARBA00022494"/>
    </source>
</evidence>
<evidence type="ECO:0008006" key="18">
    <source>
        <dbReference type="Google" id="ProtNLM"/>
    </source>
</evidence>
<keyword evidence="14" id="KW-0437">Light-harvesting polypeptide</keyword>
<keyword evidence="17" id="KW-1185">Reference proteome</keyword>
<keyword evidence="6" id="KW-0042">Antenna complex</keyword>
<name>A0A6M1LMS4_9PROT</name>
<dbReference type="GO" id="GO:0019684">
    <property type="term" value="P:photosynthesis, light reaction"/>
    <property type="evidence" value="ECO:0007669"/>
    <property type="project" value="InterPro"/>
</dbReference>
<dbReference type="InterPro" id="IPR035889">
    <property type="entry name" value="Light-harvesting_complex"/>
</dbReference>
<evidence type="ECO:0000256" key="10">
    <source>
        <dbReference type="ARBA" id="ARBA00022956"/>
    </source>
</evidence>
<reference evidence="16 17" key="1">
    <citation type="submission" date="2020-02" db="EMBL/GenBank/DDBJ databases">
        <authorList>
            <person name="Kim H.M."/>
            <person name="Jeon C.O."/>
        </authorList>
    </citation>
    <scope>NUCLEOTIDE SEQUENCE [LARGE SCALE GENOMIC DNA]</scope>
    <source>
        <strain evidence="16 17">PeD5</strain>
    </source>
</reference>
<dbReference type="EMBL" id="JAAIKB010000006">
    <property type="protein sequence ID" value="NGM21513.1"/>
    <property type="molecule type" value="Genomic_DNA"/>
</dbReference>
<protein>
    <recommendedName>
        <fullName evidence="18">Antenna pigment protein beta chain</fullName>
    </recommendedName>
</protein>
<comment type="subcellular location">
    <subcellularLocation>
        <location evidence="2">Cell inner membrane</location>
        <topology evidence="2">Single-pass type II membrane protein</topology>
    </subcellularLocation>
</comment>
<evidence type="ECO:0000256" key="11">
    <source>
        <dbReference type="ARBA" id="ARBA00022989"/>
    </source>
</evidence>
<evidence type="ECO:0000256" key="15">
    <source>
        <dbReference type="SAM" id="Phobius"/>
    </source>
</evidence>
<dbReference type="PRINTS" id="PR00674">
    <property type="entry name" value="LIGHTHARVSTB"/>
</dbReference>
<dbReference type="GO" id="GO:0046872">
    <property type="term" value="F:metal ion binding"/>
    <property type="evidence" value="ECO:0007669"/>
    <property type="project" value="UniProtKB-KW"/>
</dbReference>
<feature type="transmembrane region" description="Helical" evidence="15">
    <location>
        <begin position="25"/>
        <end position="47"/>
    </location>
</feature>
<organism evidence="16 17">
    <name type="scientific">Falsiroseomonas algicola</name>
    <dbReference type="NCBI Taxonomy" id="2716930"/>
    <lineage>
        <taxon>Bacteria</taxon>
        <taxon>Pseudomonadati</taxon>
        <taxon>Pseudomonadota</taxon>
        <taxon>Alphaproteobacteria</taxon>
        <taxon>Acetobacterales</taxon>
        <taxon>Roseomonadaceae</taxon>
        <taxon>Falsiroseomonas</taxon>
    </lineage>
</organism>
<comment type="caution">
    <text evidence="16">The sequence shown here is derived from an EMBL/GenBank/DDBJ whole genome shotgun (WGS) entry which is preliminary data.</text>
</comment>
<keyword evidence="4" id="KW-1003">Cell membrane</keyword>
<dbReference type="Gene3D" id="1.20.5.250">
    <property type="match status" value="1"/>
</dbReference>
<sequence>MEVIIMAEGSRTGLTEGEAREIHSLLIQGWAFSVFASMGAHILTWLWRPLVYGNSVVPPDWRFF</sequence>
<gene>
    <name evidence="16" type="ORF">G3576_15935</name>
</gene>
<evidence type="ECO:0000256" key="3">
    <source>
        <dbReference type="ARBA" id="ARBA00011052"/>
    </source>
</evidence>
<dbReference type="RefSeq" id="WP_164695422.1">
    <property type="nucleotide sequence ID" value="NZ_JAAIKB010000006.1"/>
</dbReference>
<dbReference type="Proteomes" id="UP000475385">
    <property type="component" value="Unassembled WGS sequence"/>
</dbReference>
<evidence type="ECO:0000313" key="16">
    <source>
        <dbReference type="EMBL" id="NGM21513.1"/>
    </source>
</evidence>
<keyword evidence="7 15" id="KW-0812">Transmembrane</keyword>
<dbReference type="InterPro" id="IPR002362">
    <property type="entry name" value="LHB-1/5"/>
</dbReference>
<comment type="function">
    <text evidence="1">Antenna complexes are light-harvesting systems, which transfer the excitation energy to the reaction centers.</text>
</comment>
<comment type="similarity">
    <text evidence="3">Belongs to the antenna complex beta subunit family.</text>
</comment>
<dbReference type="AlphaFoldDB" id="A0A6M1LMS4"/>
<keyword evidence="11 15" id="KW-1133">Transmembrane helix</keyword>
<dbReference type="GO" id="GO:0042314">
    <property type="term" value="F:bacteriochlorophyll binding"/>
    <property type="evidence" value="ECO:0007669"/>
    <property type="project" value="UniProtKB-KW"/>
</dbReference>
<keyword evidence="12" id="KW-0157">Chromophore</keyword>
<dbReference type="SUPFAM" id="SSF56918">
    <property type="entry name" value="Light-harvesting complex subunits"/>
    <property type="match status" value="1"/>
</dbReference>
<evidence type="ECO:0000256" key="13">
    <source>
        <dbReference type="ARBA" id="ARBA00023136"/>
    </source>
</evidence>
<dbReference type="GO" id="GO:0030077">
    <property type="term" value="C:plasma membrane light-harvesting complex"/>
    <property type="evidence" value="ECO:0007669"/>
    <property type="project" value="InterPro"/>
</dbReference>
<evidence type="ECO:0000256" key="12">
    <source>
        <dbReference type="ARBA" id="ARBA00022991"/>
    </source>
</evidence>
<keyword evidence="13 15" id="KW-0472">Membrane</keyword>
<keyword evidence="9" id="KW-0460">Magnesium</keyword>
<dbReference type="InterPro" id="IPR023624">
    <property type="entry name" value="Antenna_beta_dom_sf"/>
</dbReference>
<evidence type="ECO:0000256" key="1">
    <source>
        <dbReference type="ARBA" id="ARBA00002455"/>
    </source>
</evidence>
<evidence type="ECO:0000256" key="8">
    <source>
        <dbReference type="ARBA" id="ARBA00022723"/>
    </source>
</evidence>